<evidence type="ECO:0000313" key="1">
    <source>
        <dbReference type="EMBL" id="OUS44651.1"/>
    </source>
</evidence>
<name>A0A1Y5I5C5_OSTTA</name>
<protein>
    <submittedName>
        <fullName evidence="1">Uncharacterized protein</fullName>
    </submittedName>
</protein>
<proteinExistence type="predicted"/>
<reference evidence="1" key="1">
    <citation type="submission" date="2017-04" db="EMBL/GenBank/DDBJ databases">
        <title>Population genomics of picophytoplankton unveils novel chromosome hypervariability.</title>
        <authorList>
            <consortium name="DOE Joint Genome Institute"/>
            <person name="Blanc-Mathieu R."/>
            <person name="Krasovec M."/>
            <person name="Hebrard M."/>
            <person name="Yau S."/>
            <person name="Desgranges E."/>
            <person name="Martin J."/>
            <person name="Schackwitz W."/>
            <person name="Kuo A."/>
            <person name="Salin G."/>
            <person name="Donnadieu C."/>
            <person name="Desdevises Y."/>
            <person name="Sanchez-Ferandin S."/>
            <person name="Moreau H."/>
            <person name="Rivals E."/>
            <person name="Grigoriev I.V."/>
            <person name="Grimsley N."/>
            <person name="Eyre-Walker A."/>
            <person name="Piganeau G."/>
        </authorList>
    </citation>
    <scope>NUCLEOTIDE SEQUENCE [LARGE SCALE GENOMIC DNA]</scope>
    <source>
        <strain evidence="1">RCC 1115</strain>
    </source>
</reference>
<dbReference type="Proteomes" id="UP000195557">
    <property type="component" value="Unassembled WGS sequence"/>
</dbReference>
<gene>
    <name evidence="1" type="ORF">BE221DRAFT_148598</name>
</gene>
<organism evidence="1">
    <name type="scientific">Ostreococcus tauri</name>
    <name type="common">Marine green alga</name>
    <dbReference type="NCBI Taxonomy" id="70448"/>
    <lineage>
        <taxon>Eukaryota</taxon>
        <taxon>Viridiplantae</taxon>
        <taxon>Chlorophyta</taxon>
        <taxon>Mamiellophyceae</taxon>
        <taxon>Mamiellales</taxon>
        <taxon>Bathycoccaceae</taxon>
        <taxon>Ostreococcus</taxon>
    </lineage>
</organism>
<dbReference type="AlphaFoldDB" id="A0A1Y5I5C5"/>
<dbReference type="EMBL" id="KZ155808">
    <property type="protein sequence ID" value="OUS44651.1"/>
    <property type="molecule type" value="Genomic_DNA"/>
</dbReference>
<accession>A0A1Y5I5C5</accession>
<sequence length="188" mass="21124">MRATEFTYKHKRLDHDEWLRLAKLLEIMVNRGVAGPGALVTASAFHDGNSMKWSQAQPIKGEALDCVRDVLDQAAIVFNGPKDENGDWFFITCEGTDEFRTCQTHEHEYGIYVAAMLLLGMHISPDKWEVPSGVFGGLWLSAQALISNTIGIDAKIPAHLCRPVKAKRPRKIDLVAEIARPHWLDYRA</sequence>